<dbReference type="InterPro" id="IPR036052">
    <property type="entry name" value="TrpB-like_PALP_sf"/>
</dbReference>
<sequence length="67" mass="7835">MQEIKQTKPGIYGQKFGGQYIPETLMTELEKSMMNLPPKNDDLFQQELHDLLVNYANRPSLLYYAKI</sequence>
<accession>A0A401FJJ4</accession>
<gene>
    <name evidence="1" type="ORF">NBRC111893_678</name>
</gene>
<name>A0A401FJJ4_9LACO</name>
<dbReference type="GO" id="GO:0004834">
    <property type="term" value="F:tryptophan synthase activity"/>
    <property type="evidence" value="ECO:0007669"/>
    <property type="project" value="UniProtKB-EC"/>
</dbReference>
<evidence type="ECO:0000313" key="2">
    <source>
        <dbReference type="Proteomes" id="UP000286974"/>
    </source>
</evidence>
<keyword evidence="2" id="KW-1185">Reference proteome</keyword>
<reference evidence="1 2" key="1">
    <citation type="submission" date="2017-11" db="EMBL/GenBank/DDBJ databases">
        <title>Draft Genome Sequence of Lactobacillus curieae NBRC 111893 isolated from Koso, a Japanese sugar-Vegetable Fermented Beverage.</title>
        <authorList>
            <person name="Chiou T.Y."/>
            <person name="Oshima K."/>
            <person name="Suda W."/>
            <person name="Hattori M."/>
            <person name="Takahashi T."/>
        </authorList>
    </citation>
    <scope>NUCLEOTIDE SEQUENCE [LARGE SCALE GENOMIC DNA]</scope>
    <source>
        <strain evidence="1 2">NBRC111893</strain>
    </source>
</reference>
<dbReference type="Gene3D" id="3.40.50.1100">
    <property type="match status" value="1"/>
</dbReference>
<dbReference type="AlphaFoldDB" id="A0A401FJJ4"/>
<protein>
    <submittedName>
        <fullName evidence="1">Tryptophan synthase beta chain</fullName>
        <ecNumber evidence="1">4.2.1.20</ecNumber>
    </submittedName>
</protein>
<keyword evidence="1" id="KW-0456">Lyase</keyword>
<dbReference type="Proteomes" id="UP000286974">
    <property type="component" value="Unassembled WGS sequence"/>
</dbReference>
<proteinExistence type="predicted"/>
<dbReference type="EC" id="4.2.1.20" evidence="1"/>
<comment type="caution">
    <text evidence="1">The sequence shown here is derived from an EMBL/GenBank/DDBJ whole genome shotgun (WGS) entry which is preliminary data.</text>
</comment>
<dbReference type="EMBL" id="BEXA01000001">
    <property type="protein sequence ID" value="GAY72532.1"/>
    <property type="molecule type" value="Genomic_DNA"/>
</dbReference>
<evidence type="ECO:0000313" key="1">
    <source>
        <dbReference type="EMBL" id="GAY72532.1"/>
    </source>
</evidence>
<organism evidence="1 2">
    <name type="scientific">Lentilactobacillus kosonis</name>
    <dbReference type="NCBI Taxonomy" id="2810561"/>
    <lineage>
        <taxon>Bacteria</taxon>
        <taxon>Bacillati</taxon>
        <taxon>Bacillota</taxon>
        <taxon>Bacilli</taxon>
        <taxon>Lactobacillales</taxon>
        <taxon>Lactobacillaceae</taxon>
        <taxon>Lentilactobacillus</taxon>
    </lineage>
</organism>